<dbReference type="OMA" id="LPICCGV"/>
<dbReference type="InterPro" id="IPR013210">
    <property type="entry name" value="LRR_N_plant-typ"/>
</dbReference>
<evidence type="ECO:0000313" key="6">
    <source>
        <dbReference type="EnsemblPlants" id="OPUNC02G21550.1"/>
    </source>
</evidence>
<evidence type="ECO:0000256" key="2">
    <source>
        <dbReference type="ARBA" id="ARBA00022729"/>
    </source>
</evidence>
<keyword evidence="2 4" id="KW-0732">Signal</keyword>
<keyword evidence="3" id="KW-0677">Repeat</keyword>
<dbReference type="STRING" id="4537.A0A0E0K293"/>
<organism evidence="6">
    <name type="scientific">Oryza punctata</name>
    <name type="common">Red rice</name>
    <dbReference type="NCBI Taxonomy" id="4537"/>
    <lineage>
        <taxon>Eukaryota</taxon>
        <taxon>Viridiplantae</taxon>
        <taxon>Streptophyta</taxon>
        <taxon>Embryophyta</taxon>
        <taxon>Tracheophyta</taxon>
        <taxon>Spermatophyta</taxon>
        <taxon>Magnoliopsida</taxon>
        <taxon>Liliopsida</taxon>
        <taxon>Poales</taxon>
        <taxon>Poaceae</taxon>
        <taxon>BOP clade</taxon>
        <taxon>Oryzoideae</taxon>
        <taxon>Oryzeae</taxon>
        <taxon>Oryzinae</taxon>
        <taxon>Oryza</taxon>
    </lineage>
</organism>
<proteinExistence type="predicted"/>
<dbReference type="Proteomes" id="UP000026962">
    <property type="component" value="Chromosome 2"/>
</dbReference>
<name>A0A0E0K293_ORYPU</name>
<evidence type="ECO:0000256" key="4">
    <source>
        <dbReference type="SAM" id="SignalP"/>
    </source>
</evidence>
<evidence type="ECO:0000259" key="5">
    <source>
        <dbReference type="Pfam" id="PF08263"/>
    </source>
</evidence>
<dbReference type="PANTHER" id="PTHR48060">
    <property type="entry name" value="DNA DAMAGE-REPAIR/TOLERATION PROTEIN DRT100"/>
    <property type="match status" value="1"/>
</dbReference>
<dbReference type="EnsemblPlants" id="OPUNC02G21550.1">
    <property type="protein sequence ID" value="OPUNC02G21550.1"/>
    <property type="gene ID" value="OPUNC02G21550"/>
</dbReference>
<evidence type="ECO:0000256" key="1">
    <source>
        <dbReference type="ARBA" id="ARBA00022614"/>
    </source>
</evidence>
<feature type="signal peptide" evidence="4">
    <location>
        <begin position="1"/>
        <end position="18"/>
    </location>
</feature>
<dbReference type="InterPro" id="IPR032675">
    <property type="entry name" value="LRR_dom_sf"/>
</dbReference>
<accession>A0A0E0K293</accession>
<dbReference type="Gramene" id="OPUNC02G21550.1">
    <property type="protein sequence ID" value="OPUNC02G21550.1"/>
    <property type="gene ID" value="OPUNC02G21550"/>
</dbReference>
<protein>
    <recommendedName>
        <fullName evidence="5">Leucine-rich repeat-containing N-terminal plant-type domain-containing protein</fullName>
    </recommendedName>
</protein>
<dbReference type="HOGENOM" id="CLU_147669_0_0_1"/>
<dbReference type="InterPro" id="IPR053211">
    <property type="entry name" value="DNA_repair-toleration"/>
</dbReference>
<reference evidence="6" key="1">
    <citation type="submission" date="2015-04" db="UniProtKB">
        <authorList>
            <consortium name="EnsemblPlants"/>
        </authorList>
    </citation>
    <scope>IDENTIFICATION</scope>
</reference>
<feature type="domain" description="Leucine-rich repeat-containing N-terminal plant-type" evidence="5">
    <location>
        <begin position="28"/>
        <end position="67"/>
    </location>
</feature>
<evidence type="ECO:0000313" key="7">
    <source>
        <dbReference type="Proteomes" id="UP000026962"/>
    </source>
</evidence>
<reference evidence="6" key="2">
    <citation type="submission" date="2018-05" db="EMBL/GenBank/DDBJ databases">
        <title>OpunRS2 (Oryza punctata Reference Sequence Version 2).</title>
        <authorList>
            <person name="Zhang J."/>
            <person name="Kudrna D."/>
            <person name="Lee S."/>
            <person name="Talag J."/>
            <person name="Welchert J."/>
            <person name="Wing R.A."/>
        </authorList>
    </citation>
    <scope>NUCLEOTIDE SEQUENCE [LARGE SCALE GENOMIC DNA]</scope>
</reference>
<sequence>MATLLAFLLLLLSYGVGSIRCYTVPVNSTDMLFLFDFKKHISRDPRGALSSWNESVPFCRWNGVTCSRKHPWRVVSLNLFELSLSGTISSSLGNLTLLKELNLSLNSFSGK</sequence>
<evidence type="ECO:0000256" key="3">
    <source>
        <dbReference type="ARBA" id="ARBA00022737"/>
    </source>
</evidence>
<dbReference type="Pfam" id="PF08263">
    <property type="entry name" value="LRRNT_2"/>
    <property type="match status" value="1"/>
</dbReference>
<keyword evidence="1" id="KW-0433">Leucine-rich repeat</keyword>
<dbReference type="AlphaFoldDB" id="A0A0E0K293"/>
<dbReference type="SUPFAM" id="SSF52058">
    <property type="entry name" value="L domain-like"/>
    <property type="match status" value="1"/>
</dbReference>
<dbReference type="PANTHER" id="PTHR48060:SF21">
    <property type="entry name" value="L DOMAIN-LIKE PROTEIN"/>
    <property type="match status" value="1"/>
</dbReference>
<feature type="chain" id="PRO_5002364941" description="Leucine-rich repeat-containing N-terminal plant-type domain-containing protein" evidence="4">
    <location>
        <begin position="19"/>
        <end position="111"/>
    </location>
</feature>
<dbReference type="Gene3D" id="3.80.10.10">
    <property type="entry name" value="Ribonuclease Inhibitor"/>
    <property type="match status" value="1"/>
</dbReference>
<keyword evidence="7" id="KW-1185">Reference proteome</keyword>